<protein>
    <recommendedName>
        <fullName evidence="5">Secretion system C-terminal sorting domain-containing protein</fullName>
    </recommendedName>
</protein>
<evidence type="ECO:0000256" key="1">
    <source>
        <dbReference type="ARBA" id="ARBA00006429"/>
    </source>
</evidence>
<dbReference type="InterPro" id="IPR026444">
    <property type="entry name" value="Secre_tail"/>
</dbReference>
<dbReference type="RefSeq" id="WP_052476887.1">
    <property type="nucleotide sequence ID" value="NZ_AP014548.1"/>
</dbReference>
<dbReference type="InterPro" id="IPR038081">
    <property type="entry name" value="CalX-like_sf"/>
</dbReference>
<organism evidence="6 7">
    <name type="scientific">Nonlabens marinus S1-08</name>
    <dbReference type="NCBI Taxonomy" id="1454201"/>
    <lineage>
        <taxon>Bacteria</taxon>
        <taxon>Pseudomonadati</taxon>
        <taxon>Bacteroidota</taxon>
        <taxon>Flavobacteriia</taxon>
        <taxon>Flavobacteriales</taxon>
        <taxon>Flavobacteriaceae</taxon>
        <taxon>Nonlabens</taxon>
    </lineage>
</organism>
<evidence type="ECO:0000256" key="4">
    <source>
        <dbReference type="ARBA" id="ARBA00022801"/>
    </source>
</evidence>
<keyword evidence="7" id="KW-1185">Reference proteome</keyword>
<comment type="similarity">
    <text evidence="1">Belongs to the EndA/NucM nuclease family.</text>
</comment>
<dbReference type="PANTHER" id="PTHR33607:SF2">
    <property type="entry name" value="ENDONUCLEASE-1"/>
    <property type="match status" value="1"/>
</dbReference>
<name>W8VS53_9FLAO</name>
<keyword evidence="3" id="KW-0732">Signal</keyword>
<dbReference type="InterPro" id="IPR044925">
    <property type="entry name" value="His-Me_finger_sf"/>
</dbReference>
<gene>
    <name evidence="6" type="ORF">NMS_2011</name>
</gene>
<evidence type="ECO:0000313" key="7">
    <source>
        <dbReference type="Proteomes" id="UP000031760"/>
    </source>
</evidence>
<dbReference type="GO" id="GO:0016787">
    <property type="term" value="F:hydrolase activity"/>
    <property type="evidence" value="ECO:0007669"/>
    <property type="project" value="UniProtKB-KW"/>
</dbReference>
<dbReference type="Gene3D" id="2.60.40.2030">
    <property type="match status" value="1"/>
</dbReference>
<sequence length="660" mass="72247">MKNILLTAVVVIFAFAKANSQIIINELDADTPSVDLEEFIELKTDNPFEPLDGYIMVLFNGSSTSSTGQGRSYYVEDLDGLVSDSNGLVVLGSSDVNPAVDRLLGDGRGVFQNGADGVAIYIGEPSDFPDLTFARNDQTLIDALVYGTNDPDAQELLDLLGEQVQYNEGAGNNTNSLQRKADGTYEAKTPTPHSLNDTTEPSYIGLNFTIIATENLNEGDFFSIEFTLTKPAPEDFNLNFSLSNGGFTTADFTGMTSISIPAGGTSQTLDFNLVDDTIDEGDEFLRINLGNNLPAGYKRLRDNVTYLVIDDDFQVSNYGTPLNPTYGLVASTAPADYYNSLENLASPQLEAAITDIIAQTGVVREHTYADITTILRDADATPTNSNKVWLLYTEDEIRDVYFQGNSNSGSSWNREHVFPRSRGGYFSIKEDDIADGINVWVETSVDSLRHGNSDAHHLRAADSGTNSSRGNKNYGIGGSFYNGPTGSQGSWHGDVARSAFYMALRYSGIDVVDGDPDSGLGELGDLATLLQWHRQDPPDDFEMNRNNVIYEWQINRNPFIDDPELVEFIWGNKQGETYTLSSESNTLSGIVIYPNPSNAFLFLKNVTEPTQVRIIDALGRTALNQEITQNGRIDHSLSSGIYLLQMSNSKGSVTKKIVVR</sequence>
<dbReference type="Proteomes" id="UP000031760">
    <property type="component" value="Chromosome"/>
</dbReference>
<reference evidence="6 7" key="1">
    <citation type="journal article" date="2014" name="Proc. Natl. Acad. Sci. U.S.A.">
        <title>Functional characterization of flavobacteria rhodopsins reveals a unique class of light-driven chloride pump in bacteria.</title>
        <authorList>
            <person name="Yoshizawa S."/>
            <person name="Kumagai Y."/>
            <person name="Kim H."/>
            <person name="Ogura Y."/>
            <person name="Hayashi T."/>
            <person name="Iwasaki W."/>
            <person name="DeLong E.F."/>
            <person name="Kogure K."/>
        </authorList>
    </citation>
    <scope>NUCLEOTIDE SEQUENCE [LARGE SCALE GENOMIC DNA]</scope>
    <source>
        <strain evidence="6 7">S1-08</strain>
    </source>
</reference>
<dbReference type="SUPFAM" id="SSF141072">
    <property type="entry name" value="CalX-like"/>
    <property type="match status" value="1"/>
</dbReference>
<dbReference type="OrthoDB" id="5485925at2"/>
<dbReference type="HOGENOM" id="CLU_027937_0_0_10"/>
<evidence type="ECO:0000259" key="5">
    <source>
        <dbReference type="Pfam" id="PF18962"/>
    </source>
</evidence>
<proteinExistence type="inferred from homology"/>
<dbReference type="GO" id="GO:0004518">
    <property type="term" value="F:nuclease activity"/>
    <property type="evidence" value="ECO:0007669"/>
    <property type="project" value="UniProtKB-KW"/>
</dbReference>
<evidence type="ECO:0000313" key="6">
    <source>
        <dbReference type="EMBL" id="BAO56020.1"/>
    </source>
</evidence>
<dbReference type="AlphaFoldDB" id="W8VS53"/>
<dbReference type="KEGG" id="nmf:NMS_2011"/>
<feature type="domain" description="Secretion system C-terminal sorting" evidence="5">
    <location>
        <begin position="592"/>
        <end position="659"/>
    </location>
</feature>
<dbReference type="STRING" id="1454201.NMS_2011"/>
<dbReference type="Pfam" id="PF18962">
    <property type="entry name" value="Por_Secre_tail"/>
    <property type="match status" value="1"/>
</dbReference>
<dbReference type="SUPFAM" id="SSF54060">
    <property type="entry name" value="His-Me finger endonucleases"/>
    <property type="match status" value="1"/>
</dbReference>
<dbReference type="PANTHER" id="PTHR33607">
    <property type="entry name" value="ENDONUCLEASE-1"/>
    <property type="match status" value="1"/>
</dbReference>
<dbReference type="NCBIfam" id="TIGR04183">
    <property type="entry name" value="Por_Secre_tail"/>
    <property type="match status" value="1"/>
</dbReference>
<keyword evidence="4" id="KW-0378">Hydrolase</keyword>
<accession>W8VS53</accession>
<dbReference type="Pfam" id="PF04231">
    <property type="entry name" value="Endonuclease_1"/>
    <property type="match status" value="2"/>
</dbReference>
<keyword evidence="2" id="KW-0540">Nuclease</keyword>
<evidence type="ECO:0000256" key="3">
    <source>
        <dbReference type="ARBA" id="ARBA00022729"/>
    </source>
</evidence>
<dbReference type="EMBL" id="AP014548">
    <property type="protein sequence ID" value="BAO56020.1"/>
    <property type="molecule type" value="Genomic_DNA"/>
</dbReference>
<dbReference type="InterPro" id="IPR007346">
    <property type="entry name" value="Endonuclease-I"/>
</dbReference>
<evidence type="ECO:0000256" key="2">
    <source>
        <dbReference type="ARBA" id="ARBA00022722"/>
    </source>
</evidence>